<organism evidence="1 2">
    <name type="scientific">Nesterenkonia cremea</name>
    <dbReference type="NCBI Taxonomy" id="1882340"/>
    <lineage>
        <taxon>Bacteria</taxon>
        <taxon>Bacillati</taxon>
        <taxon>Actinomycetota</taxon>
        <taxon>Actinomycetes</taxon>
        <taxon>Micrococcales</taxon>
        <taxon>Micrococcaceae</taxon>
        <taxon>Nesterenkonia</taxon>
    </lineage>
</organism>
<evidence type="ECO:0000313" key="1">
    <source>
        <dbReference type="EMBL" id="GGE79206.1"/>
    </source>
</evidence>
<dbReference type="AlphaFoldDB" id="A0A917AVI2"/>
<sequence length="150" mass="16813">MWPYEQMADRPKKELTQLVNQLEYSVYVGAIRNSKYSAILNEKIPPISEEVELPPNCSFDLVPEGMREDREHPDVRIARRAENLSRLSAVAHERGEVSPGLRRVIVIQAVRLADLAAARLSYVEGRRGPSPDAINVPELVGNVIKELGES</sequence>
<comment type="caution">
    <text evidence="1">The sequence shown here is derived from an EMBL/GenBank/DDBJ whole genome shotgun (WGS) entry which is preliminary data.</text>
</comment>
<reference evidence="1" key="1">
    <citation type="journal article" date="2014" name="Int. J. Syst. Evol. Microbiol.">
        <title>Complete genome sequence of Corynebacterium casei LMG S-19264T (=DSM 44701T), isolated from a smear-ripened cheese.</title>
        <authorList>
            <consortium name="US DOE Joint Genome Institute (JGI-PGF)"/>
            <person name="Walter F."/>
            <person name="Albersmeier A."/>
            <person name="Kalinowski J."/>
            <person name="Ruckert C."/>
        </authorList>
    </citation>
    <scope>NUCLEOTIDE SEQUENCE</scope>
    <source>
        <strain evidence="1">CGMCC 1.15388</strain>
    </source>
</reference>
<dbReference type="Proteomes" id="UP000633136">
    <property type="component" value="Unassembled WGS sequence"/>
</dbReference>
<dbReference type="EMBL" id="BMIS01000025">
    <property type="protein sequence ID" value="GGE79206.1"/>
    <property type="molecule type" value="Genomic_DNA"/>
</dbReference>
<gene>
    <name evidence="1" type="ORF">GCM10011401_28110</name>
</gene>
<evidence type="ECO:0000313" key="2">
    <source>
        <dbReference type="Proteomes" id="UP000633136"/>
    </source>
</evidence>
<keyword evidence="2" id="KW-1185">Reference proteome</keyword>
<reference evidence="1" key="2">
    <citation type="submission" date="2020-09" db="EMBL/GenBank/DDBJ databases">
        <authorList>
            <person name="Sun Q."/>
            <person name="Zhou Y."/>
        </authorList>
    </citation>
    <scope>NUCLEOTIDE SEQUENCE</scope>
    <source>
        <strain evidence="1">CGMCC 1.15388</strain>
    </source>
</reference>
<name>A0A917AVI2_9MICC</name>
<accession>A0A917AVI2</accession>
<protein>
    <submittedName>
        <fullName evidence="1">Uncharacterized protein</fullName>
    </submittedName>
</protein>
<proteinExistence type="predicted"/>